<organism evidence="1">
    <name type="scientific">Ovis aries</name>
    <name type="common">Sheep</name>
    <dbReference type="NCBI Taxonomy" id="9940"/>
    <lineage>
        <taxon>Eukaryota</taxon>
        <taxon>Metazoa</taxon>
        <taxon>Chordata</taxon>
        <taxon>Craniata</taxon>
        <taxon>Vertebrata</taxon>
        <taxon>Euteleostomi</taxon>
        <taxon>Mammalia</taxon>
        <taxon>Eutheria</taxon>
        <taxon>Laurasiatheria</taxon>
        <taxon>Artiodactyla</taxon>
        <taxon>Ruminantia</taxon>
        <taxon>Pecora</taxon>
        <taxon>Bovidae</taxon>
        <taxon>Caprinae</taxon>
        <taxon>Ovis</taxon>
    </lineage>
</organism>
<reference evidence="1" key="2">
    <citation type="submission" date="2025-08" db="UniProtKB">
        <authorList>
            <consortium name="Ensembl"/>
        </authorList>
    </citation>
    <scope>IDENTIFICATION</scope>
</reference>
<accession>A0AC11DXQ2</accession>
<reference evidence="1" key="3">
    <citation type="submission" date="2025-09" db="UniProtKB">
        <authorList>
            <consortium name="Ensembl"/>
        </authorList>
    </citation>
    <scope>IDENTIFICATION</scope>
</reference>
<evidence type="ECO:0000313" key="1">
    <source>
        <dbReference type="Ensembl" id="ENSOARP00020049613.1"/>
    </source>
</evidence>
<protein>
    <submittedName>
        <fullName evidence="1">Oncostatin M</fullName>
    </submittedName>
</protein>
<reference evidence="1" key="1">
    <citation type="submission" date="2020-11" db="EMBL/GenBank/DDBJ databases">
        <authorList>
            <person name="Davenport K.M."/>
            <person name="Bickhart D.M."/>
            <person name="Smith T.P.L."/>
            <person name="Murdoch B.M."/>
            <person name="Rosen B.D."/>
        </authorList>
    </citation>
    <scope>NUCLEOTIDE SEQUENCE [LARGE SCALE GENOMIC DNA]</scope>
    <source>
        <strain evidence="1">OAR_USU_Benz2616</strain>
    </source>
</reference>
<proteinExistence type="predicted"/>
<gene>
    <name evidence="1" type="primary">OSM</name>
</gene>
<sequence>MRAQRMQRTLPNPLPRPGESQTARTLQGAPGGLPQRGRPVEAQQAGLPADPQRHAGPRPSNAERPAAGPPRSSPATDGDECPWVREQHPLHGPAAARLLGPRGR</sequence>
<dbReference type="Ensembl" id="ENSOART00020060074.1">
    <property type="protein sequence ID" value="ENSOARP00020049613.1"/>
    <property type="gene ID" value="ENSOARG00020029171.1"/>
</dbReference>
<name>A0AC11DXQ2_SHEEP</name>